<dbReference type="GO" id="GO:0015662">
    <property type="term" value="F:P-type ion transporter activity"/>
    <property type="evidence" value="ECO:0007669"/>
    <property type="project" value="TreeGrafter"/>
</dbReference>
<comment type="subcellular location">
    <subcellularLocation>
        <location evidence="1">Membrane</location>
        <topology evidence="1">Multi-pass membrane protein</topology>
    </subcellularLocation>
</comment>
<keyword evidence="5" id="KW-0460">Magnesium</keyword>
<evidence type="ECO:0000313" key="7">
    <source>
        <dbReference type="EMBL" id="ABB29663.1"/>
    </source>
</evidence>
<keyword evidence="2" id="KW-0479">Metal-binding</keyword>
<keyword evidence="6" id="KW-1278">Translocase</keyword>
<dbReference type="AlphaFoldDB" id="Q2N142"/>
<evidence type="ECO:0000256" key="4">
    <source>
        <dbReference type="ARBA" id="ARBA00022840"/>
    </source>
</evidence>
<dbReference type="InterPro" id="IPR036412">
    <property type="entry name" value="HAD-like_sf"/>
</dbReference>
<feature type="non-terminal residue" evidence="7">
    <location>
        <position position="1"/>
    </location>
</feature>
<dbReference type="SUPFAM" id="SSF81660">
    <property type="entry name" value="Metal cation-transporting ATPase, ATP-binding domain N"/>
    <property type="match status" value="1"/>
</dbReference>
<evidence type="ECO:0000256" key="2">
    <source>
        <dbReference type="ARBA" id="ARBA00022723"/>
    </source>
</evidence>
<dbReference type="GO" id="GO:0005789">
    <property type="term" value="C:endoplasmic reticulum membrane"/>
    <property type="evidence" value="ECO:0007669"/>
    <property type="project" value="TreeGrafter"/>
</dbReference>
<evidence type="ECO:0000256" key="5">
    <source>
        <dbReference type="ARBA" id="ARBA00022842"/>
    </source>
</evidence>
<dbReference type="PANTHER" id="PTHR45630">
    <property type="entry name" value="CATION-TRANSPORTING ATPASE-RELATED"/>
    <property type="match status" value="1"/>
</dbReference>
<dbReference type="PANTHER" id="PTHR45630:SF7">
    <property type="entry name" value="ENDOPLASMIC RETICULUM TRANSMEMBRANE HELIX TRANSLOCASE"/>
    <property type="match status" value="1"/>
</dbReference>
<evidence type="ECO:0000256" key="6">
    <source>
        <dbReference type="ARBA" id="ARBA00022967"/>
    </source>
</evidence>
<evidence type="ECO:0000256" key="3">
    <source>
        <dbReference type="ARBA" id="ARBA00022741"/>
    </source>
</evidence>
<dbReference type="GO" id="GO:0046872">
    <property type="term" value="F:metal ion binding"/>
    <property type="evidence" value="ECO:0007669"/>
    <property type="project" value="UniProtKB-KW"/>
</dbReference>
<sequence length="328" mass="35725">TLTSDNLVVQGVAGVDVGPTAGPTSTKPRVLIVPADESPFETQCVLASCQSLALLDGEIVGDPLEKACLTAINWSINKGDSVSPKKGRRSSLKICQRFHFASALKRMSTVCAMHSSSAGPAHLVTVKGAPEVLKDMFTSLPYDYETTYTKLTRQGARVLALGYRHLGSLSLREVHALKRDDVEKDLTFAGLIVISCPLKEDSKRNVRCLHESSHHVVMVTGDNPLTACHVAKELKITNKKTLILTQDNDEWVWQSVGGANKVAMDTRPSQLGDQFDLCLAGDGLTHLLLAENRRLFSNLLPYVKVFARVAPKQKESVVISYKALGYVT</sequence>
<dbReference type="GO" id="GO:0019829">
    <property type="term" value="F:ATPase-coupled monoatomic cation transmembrane transporter activity"/>
    <property type="evidence" value="ECO:0007669"/>
    <property type="project" value="TreeGrafter"/>
</dbReference>
<keyword evidence="3" id="KW-0547">Nucleotide-binding</keyword>
<dbReference type="Gene3D" id="3.40.50.1000">
    <property type="entry name" value="HAD superfamily/HAD-like"/>
    <property type="match status" value="1"/>
</dbReference>
<keyword evidence="4" id="KW-0067">ATP-binding</keyword>
<dbReference type="GO" id="GO:0006874">
    <property type="term" value="P:intracellular calcium ion homeostasis"/>
    <property type="evidence" value="ECO:0007669"/>
    <property type="project" value="TreeGrafter"/>
</dbReference>
<name>Q2N142_SUBFI</name>
<dbReference type="EMBL" id="DQ206543">
    <property type="protein sequence ID" value="ABB29663.1"/>
    <property type="molecule type" value="mRNA"/>
</dbReference>
<dbReference type="Pfam" id="PF13246">
    <property type="entry name" value="Cation_ATPase"/>
    <property type="match status" value="1"/>
</dbReference>
<dbReference type="SUPFAM" id="SSF56784">
    <property type="entry name" value="HAD-like"/>
    <property type="match status" value="1"/>
</dbReference>
<dbReference type="GO" id="GO:0005524">
    <property type="term" value="F:ATP binding"/>
    <property type="evidence" value="ECO:0007669"/>
    <property type="project" value="UniProtKB-KW"/>
</dbReference>
<reference evidence="7" key="1">
    <citation type="journal article" date="2005" name="Science">
        <title>Animal evolution and the molecular signature of radiations compressed in time.</title>
        <authorList>
            <person name="Rokas A."/>
            <person name="Kruger D."/>
            <person name="Carroll S.B."/>
        </authorList>
    </citation>
    <scope>NUCLEOTIDE SEQUENCE</scope>
    <source>
        <strain evidence="7">TOA59</strain>
    </source>
</reference>
<proteinExistence type="evidence at transcript level"/>
<accession>Q2N142</accession>
<dbReference type="InterPro" id="IPR006544">
    <property type="entry name" value="P-type_TPase_V"/>
</dbReference>
<protein>
    <submittedName>
        <fullName evidence="7">P-type ATPase</fullName>
    </submittedName>
</protein>
<dbReference type="Gene3D" id="3.40.1110.10">
    <property type="entry name" value="Calcium-transporting ATPase, cytoplasmic domain N"/>
    <property type="match status" value="1"/>
</dbReference>
<dbReference type="InterPro" id="IPR023299">
    <property type="entry name" value="ATPase_P-typ_cyto_dom_N"/>
</dbReference>
<organism evidence="7">
    <name type="scientific">Suberites ficus</name>
    <name type="common">Sponge</name>
    <dbReference type="NCBI Taxonomy" id="86007"/>
    <lineage>
        <taxon>Eukaryota</taxon>
        <taxon>Metazoa</taxon>
        <taxon>Porifera</taxon>
        <taxon>Demospongiae</taxon>
        <taxon>Heteroscleromorpha</taxon>
        <taxon>Suberitida</taxon>
        <taxon>Suberitidae</taxon>
        <taxon>Suberites</taxon>
    </lineage>
</organism>
<evidence type="ECO:0000256" key="1">
    <source>
        <dbReference type="ARBA" id="ARBA00004141"/>
    </source>
</evidence>
<feature type="non-terminal residue" evidence="7">
    <location>
        <position position="328"/>
    </location>
</feature>
<dbReference type="InterPro" id="IPR023214">
    <property type="entry name" value="HAD_sf"/>
</dbReference>